<keyword evidence="1" id="KW-0132">Cell division</keyword>
<evidence type="ECO:0000256" key="4">
    <source>
        <dbReference type="RuleBase" id="RU000383"/>
    </source>
</evidence>
<dbReference type="GO" id="GO:0044772">
    <property type="term" value="P:mitotic cell cycle phase transition"/>
    <property type="evidence" value="ECO:0007669"/>
    <property type="project" value="InterPro"/>
</dbReference>
<organism evidence="7 8">
    <name type="scientific">Phycomyces blakesleeanus (strain ATCC 8743b / DSM 1359 / FGSC 10004 / NBRC 33097 / NRRL 1555)</name>
    <dbReference type="NCBI Taxonomy" id="763407"/>
    <lineage>
        <taxon>Eukaryota</taxon>
        <taxon>Fungi</taxon>
        <taxon>Fungi incertae sedis</taxon>
        <taxon>Mucoromycota</taxon>
        <taxon>Mucoromycotina</taxon>
        <taxon>Mucoromycetes</taxon>
        <taxon>Mucorales</taxon>
        <taxon>Phycomycetaceae</taxon>
        <taxon>Phycomyces</taxon>
    </lineage>
</organism>
<dbReference type="PROSITE" id="PS00292">
    <property type="entry name" value="CYCLINS"/>
    <property type="match status" value="1"/>
</dbReference>
<dbReference type="Pfam" id="PF00134">
    <property type="entry name" value="Cyclin_N"/>
    <property type="match status" value="1"/>
</dbReference>
<dbReference type="Gene3D" id="1.10.472.10">
    <property type="entry name" value="Cyclin-like"/>
    <property type="match status" value="2"/>
</dbReference>
<evidence type="ECO:0000256" key="3">
    <source>
        <dbReference type="ARBA" id="ARBA00023306"/>
    </source>
</evidence>
<dbReference type="EMBL" id="KV440976">
    <property type="protein sequence ID" value="OAD75843.1"/>
    <property type="molecule type" value="Genomic_DNA"/>
</dbReference>
<dbReference type="InterPro" id="IPR013763">
    <property type="entry name" value="Cyclin-like_dom"/>
</dbReference>
<evidence type="ECO:0000313" key="7">
    <source>
        <dbReference type="EMBL" id="OAD75843.1"/>
    </source>
</evidence>
<dbReference type="SUPFAM" id="SSF47954">
    <property type="entry name" value="Cyclin-like"/>
    <property type="match status" value="2"/>
</dbReference>
<dbReference type="InterPro" id="IPR046965">
    <property type="entry name" value="Cyclin_A/B-like"/>
</dbReference>
<dbReference type="RefSeq" id="XP_018293883.1">
    <property type="nucleotide sequence ID" value="XM_018444052.1"/>
</dbReference>
<dbReference type="PANTHER" id="PTHR10177">
    <property type="entry name" value="CYCLINS"/>
    <property type="match status" value="1"/>
</dbReference>
<dbReference type="VEuPathDB" id="FungiDB:PHYBLDRAFT_98457"/>
<keyword evidence="8" id="KW-1185">Reference proteome</keyword>
<feature type="non-terminal residue" evidence="7">
    <location>
        <position position="266"/>
    </location>
</feature>
<dbReference type="InterPro" id="IPR039361">
    <property type="entry name" value="Cyclin"/>
</dbReference>
<dbReference type="FunCoup" id="A0A162UJZ9">
    <property type="interactions" value="890"/>
</dbReference>
<feature type="domain" description="Cyclin C-terminal" evidence="6">
    <location>
        <begin position="147"/>
        <end position="261"/>
    </location>
</feature>
<dbReference type="FunFam" id="1.10.472.10:FF:000001">
    <property type="entry name" value="G2/mitotic-specific cyclin"/>
    <property type="match status" value="1"/>
</dbReference>
<sequence>LKDENWNDPMLVAEYAEDIFKILRESEVDTMADPTYVSSQQHEVTWRMRGVLIDWVVEIHHLFELLPETLFLTVNLIDRFLSRRAVVLSKLQLVGITSLYIATKFEEVTAPVMEDFLFMTDQSIQVEDLLKAERFILQVLDFKLCYSNPLSFMRRTSMGDSYDVHTRMLAKYFMEITCVDHRFLNTKPSLIAAAALWLSQKMLSKGIWTPEMSRLAGYQVPEIKPTVELMLDFLSHNSKYEGLFRKWSSKRLMKASIFARDWIKCY</sequence>
<feature type="domain" description="Cyclin-like" evidence="5">
    <location>
        <begin position="151"/>
        <end position="232"/>
    </location>
</feature>
<dbReference type="OrthoDB" id="5590282at2759"/>
<evidence type="ECO:0000256" key="2">
    <source>
        <dbReference type="ARBA" id="ARBA00023127"/>
    </source>
</evidence>
<dbReference type="AlphaFoldDB" id="A0A162UJZ9"/>
<dbReference type="SMART" id="SM00385">
    <property type="entry name" value="CYCLIN"/>
    <property type="match status" value="2"/>
</dbReference>
<dbReference type="STRING" id="763407.A0A162UJZ9"/>
<reference evidence="8" key="1">
    <citation type="submission" date="2015-06" db="EMBL/GenBank/DDBJ databases">
        <title>Expansion of signal transduction pathways in fungi by whole-genome duplication.</title>
        <authorList>
            <consortium name="DOE Joint Genome Institute"/>
            <person name="Corrochano L.M."/>
            <person name="Kuo A."/>
            <person name="Marcet-Houben M."/>
            <person name="Polaino S."/>
            <person name="Salamov A."/>
            <person name="Villalobos J.M."/>
            <person name="Alvarez M.I."/>
            <person name="Avalos J."/>
            <person name="Benito E.P."/>
            <person name="Benoit I."/>
            <person name="Burger G."/>
            <person name="Camino L.P."/>
            <person name="Canovas D."/>
            <person name="Cerda-Olmedo E."/>
            <person name="Cheng J.-F."/>
            <person name="Dominguez A."/>
            <person name="Elias M."/>
            <person name="Eslava A.P."/>
            <person name="Glaser F."/>
            <person name="Grimwood J."/>
            <person name="Gutierrez G."/>
            <person name="Heitman J."/>
            <person name="Henrissat B."/>
            <person name="Iturriaga E.A."/>
            <person name="Lang B.F."/>
            <person name="Lavin J.L."/>
            <person name="Lee S."/>
            <person name="Li W."/>
            <person name="Lindquist E."/>
            <person name="Lopez-Garcia S."/>
            <person name="Luque E.M."/>
            <person name="Marcos A.T."/>
            <person name="Martin J."/>
            <person name="McCluskey K."/>
            <person name="Medina H.R."/>
            <person name="Miralles-Duran A."/>
            <person name="Miyazaki A."/>
            <person name="Munoz-Torres E."/>
            <person name="Oguiza J.A."/>
            <person name="Ohm R."/>
            <person name="Olmedo M."/>
            <person name="Orejas M."/>
            <person name="Ortiz-Castellanos L."/>
            <person name="Pisabarro A.G."/>
            <person name="Rodriguez-Romero J."/>
            <person name="Ruiz-Herrera J."/>
            <person name="Ruiz-Vazquez R."/>
            <person name="Sanz C."/>
            <person name="Schackwitz W."/>
            <person name="Schmutz J."/>
            <person name="Shahriari M."/>
            <person name="Shelest E."/>
            <person name="Silva-Franco F."/>
            <person name="Soanes D."/>
            <person name="Syed K."/>
            <person name="Tagua V.G."/>
            <person name="Talbot N.J."/>
            <person name="Thon M."/>
            <person name="De vries R.P."/>
            <person name="Wiebenga A."/>
            <person name="Yadav J.S."/>
            <person name="Braun E.L."/>
            <person name="Baker S."/>
            <person name="Garre V."/>
            <person name="Horwitz B."/>
            <person name="Torres-Martinez S."/>
            <person name="Idnurm A."/>
            <person name="Herrera-Estrella A."/>
            <person name="Gabaldon T."/>
            <person name="Grigoriev I.V."/>
        </authorList>
    </citation>
    <scope>NUCLEOTIDE SEQUENCE [LARGE SCALE GENOMIC DNA]</scope>
    <source>
        <strain evidence="8">NRRL 1555(-)</strain>
    </source>
</reference>
<dbReference type="Pfam" id="PF02984">
    <property type="entry name" value="Cyclin_C"/>
    <property type="match status" value="1"/>
</dbReference>
<keyword evidence="2 4" id="KW-0195">Cyclin</keyword>
<comment type="similarity">
    <text evidence="4">Belongs to the cyclin family.</text>
</comment>
<name>A0A162UJZ9_PHYB8</name>
<feature type="non-terminal residue" evidence="7">
    <location>
        <position position="1"/>
    </location>
</feature>
<dbReference type="GeneID" id="29004957"/>
<protein>
    <submittedName>
        <fullName evidence="7">Mitotic cyclin</fullName>
    </submittedName>
</protein>
<dbReference type="InterPro" id="IPR048258">
    <property type="entry name" value="Cyclins_cyclin-box"/>
</dbReference>
<dbReference type="InterPro" id="IPR004367">
    <property type="entry name" value="Cyclin_C-dom"/>
</dbReference>
<dbReference type="GO" id="GO:0051301">
    <property type="term" value="P:cell division"/>
    <property type="evidence" value="ECO:0007669"/>
    <property type="project" value="UniProtKB-KW"/>
</dbReference>
<accession>A0A162UJZ9</accession>
<evidence type="ECO:0000313" key="8">
    <source>
        <dbReference type="Proteomes" id="UP000077315"/>
    </source>
</evidence>
<proteinExistence type="inferred from homology"/>
<dbReference type="InterPro" id="IPR006671">
    <property type="entry name" value="Cyclin_N"/>
</dbReference>
<evidence type="ECO:0000259" key="5">
    <source>
        <dbReference type="SMART" id="SM00385"/>
    </source>
</evidence>
<dbReference type="InParanoid" id="A0A162UJZ9"/>
<dbReference type="Proteomes" id="UP000077315">
    <property type="component" value="Unassembled WGS sequence"/>
</dbReference>
<dbReference type="GO" id="GO:0016538">
    <property type="term" value="F:cyclin-dependent protein serine/threonine kinase regulator activity"/>
    <property type="evidence" value="ECO:0007669"/>
    <property type="project" value="InterPro"/>
</dbReference>
<gene>
    <name evidence="7" type="ORF">PHYBLDRAFT_98457</name>
</gene>
<dbReference type="PIRSF" id="PIRSF001771">
    <property type="entry name" value="Cyclin_A_B_D_E"/>
    <property type="match status" value="1"/>
</dbReference>
<dbReference type="InterPro" id="IPR036915">
    <property type="entry name" value="Cyclin-like_sf"/>
</dbReference>
<dbReference type="CDD" id="cd20512">
    <property type="entry name" value="CYCLIN_CLBs_yeast_rpt2"/>
    <property type="match status" value="1"/>
</dbReference>
<feature type="domain" description="Cyclin-like" evidence="5">
    <location>
        <begin position="54"/>
        <end position="138"/>
    </location>
</feature>
<evidence type="ECO:0000256" key="1">
    <source>
        <dbReference type="ARBA" id="ARBA00022618"/>
    </source>
</evidence>
<dbReference type="SMART" id="SM01332">
    <property type="entry name" value="Cyclin_C"/>
    <property type="match status" value="1"/>
</dbReference>
<keyword evidence="3" id="KW-0131">Cell cycle</keyword>
<evidence type="ECO:0000259" key="6">
    <source>
        <dbReference type="SMART" id="SM01332"/>
    </source>
</evidence>